<evidence type="ECO:0008006" key="3">
    <source>
        <dbReference type="Google" id="ProtNLM"/>
    </source>
</evidence>
<dbReference type="PANTHER" id="PTHR30283:SF4">
    <property type="entry name" value="PEROXIDE STRESS RESISTANCE PROTEIN YAAA"/>
    <property type="match status" value="1"/>
</dbReference>
<proteinExistence type="predicted"/>
<dbReference type="PATRIC" id="fig|755172.3.peg.1067"/>
<dbReference type="OrthoDB" id="9777133at2"/>
<name>A0A134AF11_9FIRM</name>
<dbReference type="Proteomes" id="UP000070442">
    <property type="component" value="Unassembled WGS sequence"/>
</dbReference>
<dbReference type="STRING" id="755172.HMPREF1863_01107"/>
<evidence type="ECO:0000313" key="2">
    <source>
        <dbReference type="Proteomes" id="UP000070442"/>
    </source>
</evidence>
<dbReference type="GO" id="GO:0033194">
    <property type="term" value="P:response to hydroperoxide"/>
    <property type="evidence" value="ECO:0007669"/>
    <property type="project" value="TreeGrafter"/>
</dbReference>
<dbReference type="GO" id="GO:0005829">
    <property type="term" value="C:cytosol"/>
    <property type="evidence" value="ECO:0007669"/>
    <property type="project" value="TreeGrafter"/>
</dbReference>
<accession>A0A134AF11</accession>
<reference evidence="2" key="1">
    <citation type="submission" date="2016-01" db="EMBL/GenBank/DDBJ databases">
        <authorList>
            <person name="Mitreva M."/>
            <person name="Pepin K.H."/>
            <person name="Mihindukulasuriya K.A."/>
            <person name="Fulton R."/>
            <person name="Fronick C."/>
            <person name="O'Laughlin M."/>
            <person name="Miner T."/>
            <person name="Herter B."/>
            <person name="Rosa B.A."/>
            <person name="Cordes M."/>
            <person name="Tomlinson C."/>
            <person name="Wollam A."/>
            <person name="Palsikar V.B."/>
            <person name="Mardis E.R."/>
            <person name="Wilson R.K."/>
        </authorList>
    </citation>
    <scope>NUCLEOTIDE SEQUENCE [LARGE SCALE GENOMIC DNA]</scope>
    <source>
        <strain evidence="2">DNF00729</strain>
    </source>
</reference>
<sequence>MKNVIILSPSKEMDWSPGTGRVSLSPTAKKIVHELRKMDKASLATFFAIKDDLAEKLVDGYATIEEDRAKAAMDTYTGLAFRQMDKNLLARDFAGEHLVILSALYGPLSPHDMIRPYRLDFTKPLKVEGESLKSLQKKNLTAFFTGSRVFDLASGEFSSRIDKKQVGQWINIDFYERDKKAPSATAKKLRGLLANHILREESFERKVFESFQAEGFSLSGEGDEEPLIFRKH</sequence>
<keyword evidence="2" id="KW-1185">Reference proteome</keyword>
<organism evidence="1 2">
    <name type="scientific">Aedoeadaptatus coxii</name>
    <dbReference type="NCBI Taxonomy" id="755172"/>
    <lineage>
        <taxon>Bacteria</taxon>
        <taxon>Bacillati</taxon>
        <taxon>Bacillota</taxon>
        <taxon>Tissierellia</taxon>
        <taxon>Tissierellales</taxon>
        <taxon>Peptoniphilaceae</taxon>
        <taxon>Aedoeadaptatus</taxon>
    </lineage>
</organism>
<dbReference type="EMBL" id="LSDG01000033">
    <property type="protein sequence ID" value="KXB66245.1"/>
    <property type="molecule type" value="Genomic_DNA"/>
</dbReference>
<dbReference type="InterPro" id="IPR005583">
    <property type="entry name" value="YaaA"/>
</dbReference>
<dbReference type="AlphaFoldDB" id="A0A134AF11"/>
<comment type="caution">
    <text evidence="1">The sequence shown here is derived from an EMBL/GenBank/DDBJ whole genome shotgun (WGS) entry which is preliminary data.</text>
</comment>
<dbReference type="RefSeq" id="WP_068368052.1">
    <property type="nucleotide sequence ID" value="NZ_KQ960178.1"/>
</dbReference>
<evidence type="ECO:0000313" key="1">
    <source>
        <dbReference type="EMBL" id="KXB66245.1"/>
    </source>
</evidence>
<dbReference type="Pfam" id="PF03883">
    <property type="entry name" value="H2O2_YaaD"/>
    <property type="match status" value="1"/>
</dbReference>
<dbReference type="PANTHER" id="PTHR30283">
    <property type="entry name" value="PEROXIDE STRESS RESPONSE PROTEIN YAAA"/>
    <property type="match status" value="1"/>
</dbReference>
<gene>
    <name evidence="1" type="ORF">HMPREF1863_01107</name>
</gene>
<protein>
    <recommendedName>
        <fullName evidence="3">Peroxide stress protein YaaA</fullName>
    </recommendedName>
</protein>